<dbReference type="SUPFAM" id="SSF56219">
    <property type="entry name" value="DNase I-like"/>
    <property type="match status" value="1"/>
</dbReference>
<dbReference type="GO" id="GO:0003824">
    <property type="term" value="F:catalytic activity"/>
    <property type="evidence" value="ECO:0007669"/>
    <property type="project" value="InterPro"/>
</dbReference>
<reference evidence="3 4" key="1">
    <citation type="submission" date="2017-06" db="EMBL/GenBank/DDBJ databases">
        <title>Complete genome sequence of Shewanella marisflavi EP1 associated with anaerobic 2,4-dinitrotoluene reduction and salt tolerance.</title>
        <authorList>
            <person name="Huang J."/>
        </authorList>
    </citation>
    <scope>NUCLEOTIDE SEQUENCE [LARGE SCALE GENOMIC DNA]</scope>
    <source>
        <strain evidence="3 4">EP1</strain>
    </source>
</reference>
<accession>A0AAC9U1K1</accession>
<dbReference type="EMBL" id="CP022272">
    <property type="protein sequence ID" value="ASJ96826.1"/>
    <property type="molecule type" value="Genomic_DNA"/>
</dbReference>
<dbReference type="InterPro" id="IPR036691">
    <property type="entry name" value="Endo/exonu/phosph_ase_sf"/>
</dbReference>
<keyword evidence="1" id="KW-1133">Transmembrane helix</keyword>
<feature type="domain" description="Endonuclease/exonuclease/phosphatase" evidence="2">
    <location>
        <begin position="93"/>
        <end position="296"/>
    </location>
</feature>
<evidence type="ECO:0000313" key="3">
    <source>
        <dbReference type="EMBL" id="ASJ96826.1"/>
    </source>
</evidence>
<organism evidence="3 4">
    <name type="scientific">Shewanella marisflavi</name>
    <dbReference type="NCBI Taxonomy" id="260364"/>
    <lineage>
        <taxon>Bacteria</taxon>
        <taxon>Pseudomonadati</taxon>
        <taxon>Pseudomonadota</taxon>
        <taxon>Gammaproteobacteria</taxon>
        <taxon>Alteromonadales</taxon>
        <taxon>Shewanellaceae</taxon>
        <taxon>Shewanella</taxon>
    </lineage>
</organism>
<dbReference type="KEGG" id="smav:CFF01_09670"/>
<dbReference type="NCBIfam" id="NF003842">
    <property type="entry name" value="PRK05421.1-4"/>
    <property type="match status" value="1"/>
</dbReference>
<gene>
    <name evidence="3" type="ORF">CFF01_09670</name>
</gene>
<dbReference type="InterPro" id="IPR005135">
    <property type="entry name" value="Endo/exonuclease/phosphatase"/>
</dbReference>
<feature type="transmembrane region" description="Helical" evidence="1">
    <location>
        <begin position="37"/>
        <end position="54"/>
    </location>
</feature>
<dbReference type="Gene3D" id="3.60.10.10">
    <property type="entry name" value="Endonuclease/exonuclease/phosphatase"/>
    <property type="match status" value="1"/>
</dbReference>
<evidence type="ECO:0000256" key="1">
    <source>
        <dbReference type="SAM" id="Phobius"/>
    </source>
</evidence>
<dbReference type="Proteomes" id="UP000198233">
    <property type="component" value="Chromosome"/>
</dbReference>
<protein>
    <recommendedName>
        <fullName evidence="2">Endonuclease/exonuclease/phosphatase domain-containing protein</fullName>
    </recommendedName>
</protein>
<keyword evidence="1" id="KW-0812">Transmembrane</keyword>
<evidence type="ECO:0000313" key="4">
    <source>
        <dbReference type="Proteomes" id="UP000198233"/>
    </source>
</evidence>
<proteinExistence type="predicted"/>
<keyword evidence="1" id="KW-0472">Membrane</keyword>
<name>A0AAC9U1K1_9GAMM</name>
<dbReference type="Pfam" id="PF03372">
    <property type="entry name" value="Exo_endo_phos"/>
    <property type="match status" value="1"/>
</dbReference>
<evidence type="ECO:0000259" key="2">
    <source>
        <dbReference type="Pfam" id="PF03372"/>
    </source>
</evidence>
<sequence length="310" mass="35193">MAISLALKRYFHFQQGEYVTLNTGRPRTFIRLGGKTLLLLLVSAAVYGFVVRYLNGEPEVMMSEIEPVFVSQCLAAGTAKPLDIDGRLRVGVWNIYKQQKAGWQTDLSKMTQRSDLLLLQEAKLNDKLSQYLTQGGLHLVMAKAFSLLKSPVGVMNLSTEQAHDACAYHAIEPWIRFAKSTLMSQYRLSNGQTLLVVNLHGINFDWQLKSFRGQWQQIVRKVSSHHGPVIIGGDFNTWRGQRMAYVDQLAHSLKLKEAVYEVDQRHRVFGLPLDHLYYRGLNLVAAESLNSQASDHNPIWAEFRLKPSVH</sequence>
<dbReference type="NCBIfam" id="NF003841">
    <property type="entry name" value="PRK05421.1-3"/>
    <property type="match status" value="1"/>
</dbReference>
<dbReference type="AlphaFoldDB" id="A0AAC9U1K1"/>
<dbReference type="NCBIfam" id="NF003840">
    <property type="entry name" value="PRK05421.1-2"/>
    <property type="match status" value="1"/>
</dbReference>